<evidence type="ECO:0000256" key="2">
    <source>
        <dbReference type="SAM" id="Phobius"/>
    </source>
</evidence>
<dbReference type="OrthoDB" id="2004788at2"/>
<name>A0A366KE32_9BIFI</name>
<accession>A0A366KE32</accession>
<feature type="domain" description="Putative host cell surface-exposed lipoprotein Ltp-like HTH region" evidence="3">
    <location>
        <begin position="82"/>
        <end position="126"/>
    </location>
</feature>
<comment type="caution">
    <text evidence="4">The sequence shown here is derived from an EMBL/GenBank/DDBJ whole genome shotgun (WGS) entry which is preliminary data.</text>
</comment>
<keyword evidence="2" id="KW-0472">Membrane</keyword>
<organism evidence="4 5">
    <name type="scientific">Bifidobacterium xylocopae</name>
    <dbReference type="NCBI Taxonomy" id="2493119"/>
    <lineage>
        <taxon>Bacteria</taxon>
        <taxon>Bacillati</taxon>
        <taxon>Actinomycetota</taxon>
        <taxon>Actinomycetes</taxon>
        <taxon>Bifidobacteriales</taxon>
        <taxon>Bifidobacteriaceae</taxon>
        <taxon>Bifidobacterium</taxon>
    </lineage>
</organism>
<dbReference type="EMBL" id="PDCH01000001">
    <property type="protein sequence ID" value="RBP99985.1"/>
    <property type="molecule type" value="Genomic_DNA"/>
</dbReference>
<keyword evidence="2" id="KW-0812">Transmembrane</keyword>
<dbReference type="Proteomes" id="UP000252345">
    <property type="component" value="Unassembled WGS sequence"/>
</dbReference>
<protein>
    <recommendedName>
        <fullName evidence="3">Putative host cell surface-exposed lipoprotein Ltp-like HTH region domain-containing protein</fullName>
    </recommendedName>
</protein>
<gene>
    <name evidence="4" type="ORF">CRD59_00515</name>
</gene>
<dbReference type="AlphaFoldDB" id="A0A366KE32"/>
<evidence type="ECO:0000313" key="4">
    <source>
        <dbReference type="EMBL" id="RBP99985.1"/>
    </source>
</evidence>
<dbReference type="Pfam" id="PF07553">
    <property type="entry name" value="Lipoprotein_Ltp"/>
    <property type="match status" value="1"/>
</dbReference>
<reference evidence="4 5" key="1">
    <citation type="submission" date="2017-10" db="EMBL/GenBank/DDBJ databases">
        <title>Bifidobacterium xylocopum sp. nov. and Bifidobacterium aemilianum sp. nov., from the carpenter bee (Xylocopa violacea) digestive tract.</title>
        <authorList>
            <person name="Alberoni D."/>
            <person name="Baffoni L."/>
            <person name="Di Gioia D."/>
            <person name="Gaggia F."/>
            <person name="Biavati B."/>
        </authorList>
    </citation>
    <scope>NUCLEOTIDE SEQUENCE [LARGE SCALE GENOMIC DNA]</scope>
    <source>
        <strain evidence="4 5">XV2</strain>
    </source>
</reference>
<sequence>MSIPPSQHASPWWTSEPRQRHARGWKIVLVLVALAGFLIWQSGVVNWQAVGRAITHSPEPTRSTAAPKRKHAPVPTPLPASYKEAAVKAQQYVDSMHLSEEGIRDQLTGKRDHYSQWAAQYAIEHVTADYPANALIIAKDLQGQGVQDPEAMMKRLTSSKYKFTPADAEYALRQLYPPQIVDSVLSEEQ</sequence>
<evidence type="ECO:0000256" key="1">
    <source>
        <dbReference type="SAM" id="MobiDB-lite"/>
    </source>
</evidence>
<proteinExistence type="predicted"/>
<dbReference type="RefSeq" id="WP_113852647.1">
    <property type="nucleotide sequence ID" value="NZ_PDCH01000001.1"/>
</dbReference>
<evidence type="ECO:0000259" key="3">
    <source>
        <dbReference type="Pfam" id="PF07553"/>
    </source>
</evidence>
<keyword evidence="2" id="KW-1133">Transmembrane helix</keyword>
<feature type="region of interest" description="Disordered" evidence="1">
    <location>
        <begin position="57"/>
        <end position="78"/>
    </location>
</feature>
<keyword evidence="5" id="KW-1185">Reference proteome</keyword>
<evidence type="ECO:0000313" key="5">
    <source>
        <dbReference type="Proteomes" id="UP000252345"/>
    </source>
</evidence>
<dbReference type="Gene3D" id="1.10.10.10">
    <property type="entry name" value="Winged helix-like DNA-binding domain superfamily/Winged helix DNA-binding domain"/>
    <property type="match status" value="2"/>
</dbReference>
<dbReference type="InterPro" id="IPR011434">
    <property type="entry name" value="Ltp-like_HTH"/>
</dbReference>
<dbReference type="InterPro" id="IPR036388">
    <property type="entry name" value="WH-like_DNA-bd_sf"/>
</dbReference>
<feature type="transmembrane region" description="Helical" evidence="2">
    <location>
        <begin position="27"/>
        <end position="47"/>
    </location>
</feature>